<dbReference type="RefSeq" id="WP_107242507.1">
    <property type="nucleotide sequence ID" value="NZ_PYMJ01000007.1"/>
</dbReference>
<dbReference type="NCBIfam" id="NF007890">
    <property type="entry name" value="PRK10593.1"/>
    <property type="match status" value="1"/>
</dbReference>
<feature type="domain" description="Aminoglycoside phosphotransferase" evidence="1">
    <location>
        <begin position="35"/>
        <end position="239"/>
    </location>
</feature>
<gene>
    <name evidence="2" type="ORF">C9J12_09650</name>
</gene>
<dbReference type="InterPro" id="IPR002575">
    <property type="entry name" value="Aminoglycoside_PTrfase"/>
</dbReference>
<sequence>MNKPQLKRIAESAYQAMFSQKPDVSNIQETFYGWVVFLISPKGKVVVKFSREFGRIEKEVTALGLLKKKVTCPVPEVYFFGRSEGYDYMLIEWLEGISAYELPNNPKVIETFREDYTNILIALHEHTDSRGFEVTPEKFEPSLIDAFDQWMYPVLRYVLSSASPFSRELKDAYTLLWEKKTEILMPINNHSSFVHDDCHIANVLFDPKTYKISGLLDPCDVGFKHKEFDIFHLFDVREDLKLVDRYHEKSPLIEGFEVRRYFLGLWDDAKHSRNIGWYDESWINSKLDRFNTAYKQA</sequence>
<dbReference type="Pfam" id="PF01636">
    <property type="entry name" value="APH"/>
    <property type="match status" value="1"/>
</dbReference>
<comment type="caution">
    <text evidence="2">The sequence shown here is derived from an EMBL/GenBank/DDBJ whole genome shotgun (WGS) entry which is preliminary data.</text>
</comment>
<dbReference type="InterPro" id="IPR011009">
    <property type="entry name" value="Kinase-like_dom_sf"/>
</dbReference>
<dbReference type="PANTHER" id="PTHR21310">
    <property type="entry name" value="AMINOGLYCOSIDE PHOSPHOTRANSFERASE-RELATED-RELATED"/>
    <property type="match status" value="1"/>
</dbReference>
<dbReference type="AlphaFoldDB" id="A0A2T3JJS0"/>
<accession>A0A2T3JJS0</accession>
<keyword evidence="2" id="KW-0808">Transferase</keyword>
<proteinExistence type="predicted"/>
<protein>
    <submittedName>
        <fullName evidence="2">Phosphotransferase</fullName>
    </submittedName>
</protein>
<name>A0A2T3JJS0_9GAMM</name>
<reference evidence="2 3" key="1">
    <citation type="submission" date="2018-01" db="EMBL/GenBank/DDBJ databases">
        <title>Whole genome sequencing of Histamine producing bacteria.</title>
        <authorList>
            <person name="Butler K."/>
        </authorList>
    </citation>
    <scope>NUCLEOTIDE SEQUENCE [LARGE SCALE GENOMIC DNA]</scope>
    <source>
        <strain evidence="2 3">JCM 12947</strain>
    </source>
</reference>
<keyword evidence="3" id="KW-1185">Reference proteome</keyword>
<dbReference type="EMBL" id="PYMJ01000007">
    <property type="protein sequence ID" value="PSU49235.1"/>
    <property type="molecule type" value="Genomic_DNA"/>
</dbReference>
<dbReference type="CDD" id="cd05120">
    <property type="entry name" value="APH_ChoK_like"/>
    <property type="match status" value="1"/>
</dbReference>
<evidence type="ECO:0000313" key="3">
    <source>
        <dbReference type="Proteomes" id="UP000240987"/>
    </source>
</evidence>
<evidence type="ECO:0000313" key="2">
    <source>
        <dbReference type="EMBL" id="PSU49235.1"/>
    </source>
</evidence>
<dbReference type="SUPFAM" id="SSF56112">
    <property type="entry name" value="Protein kinase-like (PK-like)"/>
    <property type="match status" value="1"/>
</dbReference>
<dbReference type="Gene3D" id="3.30.200.20">
    <property type="entry name" value="Phosphorylase Kinase, domain 1"/>
    <property type="match status" value="1"/>
</dbReference>
<dbReference type="Proteomes" id="UP000240987">
    <property type="component" value="Unassembled WGS sequence"/>
</dbReference>
<dbReference type="GO" id="GO:0016740">
    <property type="term" value="F:transferase activity"/>
    <property type="evidence" value="ECO:0007669"/>
    <property type="project" value="UniProtKB-KW"/>
</dbReference>
<evidence type="ECO:0000259" key="1">
    <source>
        <dbReference type="Pfam" id="PF01636"/>
    </source>
</evidence>
<dbReference type="Gene3D" id="3.90.1200.10">
    <property type="match status" value="1"/>
</dbReference>
<dbReference type="InterPro" id="IPR051678">
    <property type="entry name" value="AGP_Transferase"/>
</dbReference>
<organism evidence="2 3">
    <name type="scientific">Photobacterium frigidiphilum</name>
    <dbReference type="NCBI Taxonomy" id="264736"/>
    <lineage>
        <taxon>Bacteria</taxon>
        <taxon>Pseudomonadati</taxon>
        <taxon>Pseudomonadota</taxon>
        <taxon>Gammaproteobacteria</taxon>
        <taxon>Vibrionales</taxon>
        <taxon>Vibrionaceae</taxon>
        <taxon>Photobacterium</taxon>
    </lineage>
</organism>
<dbReference type="OrthoDB" id="5812505at2"/>